<dbReference type="Proteomes" id="UP001140510">
    <property type="component" value="Unassembled WGS sequence"/>
</dbReference>
<dbReference type="GO" id="GO:0010333">
    <property type="term" value="F:terpene synthase activity"/>
    <property type="evidence" value="ECO:0007669"/>
    <property type="project" value="InterPro"/>
</dbReference>
<dbReference type="PANTHER" id="PTHR35201">
    <property type="entry name" value="TERPENE SYNTHASE"/>
    <property type="match status" value="1"/>
</dbReference>
<accession>A0A9W8ZJC8</accession>
<evidence type="ECO:0000313" key="5">
    <source>
        <dbReference type="EMBL" id="KAJ4408805.1"/>
    </source>
</evidence>
<name>A0A9W8ZJC8_9PLEO</name>
<proteinExistence type="inferred from homology"/>
<dbReference type="InterPro" id="IPR034686">
    <property type="entry name" value="Terpene_cyclase-like_2"/>
</dbReference>
<evidence type="ECO:0000256" key="1">
    <source>
        <dbReference type="ARBA" id="ARBA00001946"/>
    </source>
</evidence>
<evidence type="ECO:0000256" key="4">
    <source>
        <dbReference type="RuleBase" id="RU366034"/>
    </source>
</evidence>
<dbReference type="AlphaFoldDB" id="A0A9W8ZJC8"/>
<dbReference type="SFLD" id="SFLDS00005">
    <property type="entry name" value="Isoprenoid_Synthase_Type_I"/>
    <property type="match status" value="1"/>
</dbReference>
<dbReference type="GO" id="GO:0008299">
    <property type="term" value="P:isoprenoid biosynthetic process"/>
    <property type="evidence" value="ECO:0007669"/>
    <property type="project" value="UniProtKB-ARBA"/>
</dbReference>
<organism evidence="5 6">
    <name type="scientific">Didymella pomorum</name>
    <dbReference type="NCBI Taxonomy" id="749634"/>
    <lineage>
        <taxon>Eukaryota</taxon>
        <taxon>Fungi</taxon>
        <taxon>Dikarya</taxon>
        <taxon>Ascomycota</taxon>
        <taxon>Pezizomycotina</taxon>
        <taxon>Dothideomycetes</taxon>
        <taxon>Pleosporomycetidae</taxon>
        <taxon>Pleosporales</taxon>
        <taxon>Pleosporineae</taxon>
        <taxon>Didymellaceae</taxon>
        <taxon>Didymella</taxon>
    </lineage>
</organism>
<keyword evidence="6" id="KW-1185">Reference proteome</keyword>
<dbReference type="OrthoDB" id="2861623at2759"/>
<dbReference type="InterPro" id="IPR008949">
    <property type="entry name" value="Isoprenoid_synthase_dom_sf"/>
</dbReference>
<keyword evidence="4" id="KW-0456">Lyase</keyword>
<dbReference type="Gene3D" id="1.10.600.10">
    <property type="entry name" value="Farnesyl Diphosphate Synthase"/>
    <property type="match status" value="1"/>
</dbReference>
<evidence type="ECO:0000256" key="2">
    <source>
        <dbReference type="ARBA" id="ARBA00006333"/>
    </source>
</evidence>
<dbReference type="SUPFAM" id="SSF48576">
    <property type="entry name" value="Terpenoid synthases"/>
    <property type="match status" value="1"/>
</dbReference>
<keyword evidence="4" id="KW-0479">Metal-binding</keyword>
<gene>
    <name evidence="5" type="ORF">N0V91_003061</name>
</gene>
<reference evidence="5" key="1">
    <citation type="submission" date="2022-10" db="EMBL/GenBank/DDBJ databases">
        <title>Tapping the CABI collections for fungal endophytes: first genome assemblies for Collariella, Neodidymelliopsis, Ascochyta clinopodiicola, Didymella pomorum, Didymosphaeria variabile, Neocosmospora piperis and Neocucurbitaria cava.</title>
        <authorList>
            <person name="Hill R."/>
        </authorList>
    </citation>
    <scope>NUCLEOTIDE SEQUENCE</scope>
    <source>
        <strain evidence="5">IMI 355091</strain>
    </source>
</reference>
<comment type="cofactor">
    <cofactor evidence="1 4">
        <name>Mg(2+)</name>
        <dbReference type="ChEBI" id="CHEBI:18420"/>
    </cofactor>
</comment>
<protein>
    <recommendedName>
        <fullName evidence="4">Terpene synthase</fullName>
        <ecNumber evidence="4">4.2.3.-</ecNumber>
    </recommendedName>
</protein>
<dbReference type="SFLD" id="SFLDG01020">
    <property type="entry name" value="Terpene_Cyclase_Like_2"/>
    <property type="match status" value="1"/>
</dbReference>
<sequence>MLDGLLASDFALFGATLWPCASFDSLKIITYLVIWLFLWDDQFDDVQGSMYADSHAAQIYREQTISFLRFALGIDSERPNVQNKIIVSFDAIGVAVRKHYNQAKCQLFLKELVYYIEMVEQEQRLRLSGTVASLEEFWHYRLGTSAATVILAVNELSWEGGNLPVTFYAKKDVEQLYYYTNTIISALNDILSVKKEIVSIDDLLETSGETDLIQKQEAIDSLIPIIFYETGDIQVATSRVVAFMKDEIRKMDDTAARLTLKYSSAQPALQEQVRLFIESCKYLATGTLVWSSCSKRYGVEKAEAGSGDIIMTL</sequence>
<comment type="similarity">
    <text evidence="2 4">Belongs to the terpene synthase family.</text>
</comment>
<dbReference type="EC" id="4.2.3.-" evidence="4"/>
<comment type="caution">
    <text evidence="5">The sequence shown here is derived from an EMBL/GenBank/DDBJ whole genome shotgun (WGS) entry which is preliminary data.</text>
</comment>
<keyword evidence="3 4" id="KW-0460">Magnesium</keyword>
<dbReference type="EMBL" id="JAPEVA010000014">
    <property type="protein sequence ID" value="KAJ4408805.1"/>
    <property type="molecule type" value="Genomic_DNA"/>
</dbReference>
<evidence type="ECO:0000313" key="6">
    <source>
        <dbReference type="Proteomes" id="UP001140510"/>
    </source>
</evidence>
<dbReference type="PANTHER" id="PTHR35201:SF4">
    <property type="entry name" value="BETA-PINACENE SYNTHASE-RELATED"/>
    <property type="match status" value="1"/>
</dbReference>
<dbReference type="Pfam" id="PF19086">
    <property type="entry name" value="Terpene_syn_C_2"/>
    <property type="match status" value="1"/>
</dbReference>
<dbReference type="GO" id="GO:0046872">
    <property type="term" value="F:metal ion binding"/>
    <property type="evidence" value="ECO:0007669"/>
    <property type="project" value="UniProtKB-KW"/>
</dbReference>
<evidence type="ECO:0000256" key="3">
    <source>
        <dbReference type="ARBA" id="ARBA00022842"/>
    </source>
</evidence>